<dbReference type="InterPro" id="IPR020040">
    <property type="entry name" value="Ribosomal_uL6_a/b-dom"/>
</dbReference>
<dbReference type="InterPro" id="IPR000702">
    <property type="entry name" value="Ribosomal_uL6-like"/>
</dbReference>
<dbReference type="NCBIfam" id="TIGR03654">
    <property type="entry name" value="L6_bact"/>
    <property type="match status" value="1"/>
</dbReference>
<accession>A0A7C3YP61</accession>
<evidence type="ECO:0000313" key="8">
    <source>
        <dbReference type="EMBL" id="HGE98751.1"/>
    </source>
</evidence>
<comment type="caution">
    <text evidence="8">The sequence shown here is derived from an EMBL/GenBank/DDBJ whole genome shotgun (WGS) entry which is preliminary data.</text>
</comment>
<evidence type="ECO:0000259" key="7">
    <source>
        <dbReference type="Pfam" id="PF00347"/>
    </source>
</evidence>
<feature type="domain" description="Large ribosomal subunit protein uL6 alpha-beta" evidence="7">
    <location>
        <begin position="88"/>
        <end position="171"/>
    </location>
</feature>
<evidence type="ECO:0000256" key="2">
    <source>
        <dbReference type="ARBA" id="ARBA00023274"/>
    </source>
</evidence>
<evidence type="ECO:0000256" key="3">
    <source>
        <dbReference type="ARBA" id="ARBA00035454"/>
    </source>
</evidence>
<evidence type="ECO:0000256" key="1">
    <source>
        <dbReference type="ARBA" id="ARBA00022980"/>
    </source>
</evidence>
<dbReference type="InterPro" id="IPR019906">
    <property type="entry name" value="Ribosomal_uL6_bac-type"/>
</dbReference>
<dbReference type="AlphaFoldDB" id="A0A7C3YP61"/>
<sequence>MAQRYKPIPIPEKVKVNKGDGVLEVNGPLGSLKLPINPNVNVELVDQTINVTGKDEEAKPFVGLMRSLIRNMIIGVTEGFQKVLQLWGMGYRVQKTKEGIQIFCGFTHPVDFVPPPGITIDTANVPNPDDPKTQITEIIVKGCDKQLVGQVAAQIRAIKPPDSYLGKGIRYKGEVVRKKPGKRAVTEK</sequence>
<comment type="function">
    <text evidence="6">This protein binds to the 23S rRNA, and is important in its secondary structure. It is located near the subunit interface in the base of the L7/L12 stalk, and near the tRNA binding site of the peptidyltransferase center.</text>
</comment>
<dbReference type="Gene3D" id="3.90.930.12">
    <property type="entry name" value="Ribosomal protein L6, alpha-beta domain"/>
    <property type="match status" value="2"/>
</dbReference>
<reference evidence="8" key="1">
    <citation type="journal article" date="2020" name="mSystems">
        <title>Genome- and Community-Level Interaction Insights into Carbon Utilization and Element Cycling Functions of Hydrothermarchaeota in Hydrothermal Sediment.</title>
        <authorList>
            <person name="Zhou Z."/>
            <person name="Liu Y."/>
            <person name="Xu W."/>
            <person name="Pan J."/>
            <person name="Luo Z.H."/>
            <person name="Li M."/>
        </authorList>
    </citation>
    <scope>NUCLEOTIDE SEQUENCE [LARGE SCALE GENOMIC DNA]</scope>
    <source>
        <strain evidence="8">SpSt-906</strain>
    </source>
</reference>
<keyword evidence="6" id="KW-0694">RNA-binding</keyword>
<keyword evidence="1 5" id="KW-0689">Ribosomal protein</keyword>
<evidence type="ECO:0000256" key="4">
    <source>
        <dbReference type="NCBIfam" id="TIGR03654"/>
    </source>
</evidence>
<feature type="domain" description="Large ribosomal subunit protein uL6 alpha-beta" evidence="7">
    <location>
        <begin position="10"/>
        <end position="79"/>
    </location>
</feature>
<protein>
    <recommendedName>
        <fullName evidence="3 4">50S ribosomal protein L6</fullName>
    </recommendedName>
</protein>
<dbReference type="SUPFAM" id="SSF56053">
    <property type="entry name" value="Ribosomal protein L6"/>
    <property type="match status" value="2"/>
</dbReference>
<dbReference type="GO" id="GO:0002181">
    <property type="term" value="P:cytoplasmic translation"/>
    <property type="evidence" value="ECO:0007669"/>
    <property type="project" value="TreeGrafter"/>
</dbReference>
<dbReference type="GO" id="GO:0022625">
    <property type="term" value="C:cytosolic large ribosomal subunit"/>
    <property type="evidence" value="ECO:0007669"/>
    <property type="project" value="UniProtKB-UniRule"/>
</dbReference>
<dbReference type="PANTHER" id="PTHR11655">
    <property type="entry name" value="60S/50S RIBOSOMAL PROTEIN L6/L9"/>
    <property type="match status" value="1"/>
</dbReference>
<gene>
    <name evidence="8" type="ORF">ENX07_01570</name>
</gene>
<keyword evidence="6" id="KW-0699">rRNA-binding</keyword>
<dbReference type="InterPro" id="IPR036789">
    <property type="entry name" value="Ribosomal_uL6-like_a/b-dom_sf"/>
</dbReference>
<dbReference type="Pfam" id="PF00347">
    <property type="entry name" value="Ribosomal_L6"/>
    <property type="match status" value="2"/>
</dbReference>
<dbReference type="PRINTS" id="PR00059">
    <property type="entry name" value="RIBOSOMALL6"/>
</dbReference>
<proteinExistence type="inferred from homology"/>
<dbReference type="PIRSF" id="PIRSF002162">
    <property type="entry name" value="Ribosomal_L6"/>
    <property type="match status" value="1"/>
</dbReference>
<comment type="similarity">
    <text evidence="5">Belongs to the universal ribosomal protein uL6 family.</text>
</comment>
<evidence type="ECO:0000256" key="5">
    <source>
        <dbReference type="RuleBase" id="RU003869"/>
    </source>
</evidence>
<dbReference type="PANTHER" id="PTHR11655:SF14">
    <property type="entry name" value="LARGE RIBOSOMAL SUBUNIT PROTEIN UL6M"/>
    <property type="match status" value="1"/>
</dbReference>
<organism evidence="8">
    <name type="scientific">candidate division WOR-3 bacterium</name>
    <dbReference type="NCBI Taxonomy" id="2052148"/>
    <lineage>
        <taxon>Bacteria</taxon>
        <taxon>Bacteria division WOR-3</taxon>
    </lineage>
</organism>
<dbReference type="GO" id="GO:0019843">
    <property type="term" value="F:rRNA binding"/>
    <property type="evidence" value="ECO:0007669"/>
    <property type="project" value="UniProtKB-UniRule"/>
</dbReference>
<evidence type="ECO:0000256" key="6">
    <source>
        <dbReference type="RuleBase" id="RU003870"/>
    </source>
</evidence>
<dbReference type="GO" id="GO:0003735">
    <property type="term" value="F:structural constituent of ribosome"/>
    <property type="evidence" value="ECO:0007669"/>
    <property type="project" value="UniProtKB-UniRule"/>
</dbReference>
<dbReference type="EMBL" id="DTMQ01000011">
    <property type="protein sequence ID" value="HGE98751.1"/>
    <property type="molecule type" value="Genomic_DNA"/>
</dbReference>
<name>A0A7C3YP61_UNCW3</name>
<keyword evidence="2 5" id="KW-0687">Ribonucleoprotein</keyword>